<accession>A0A2K1R913</accession>
<organism evidence="3">
    <name type="scientific">Populus trichocarpa</name>
    <name type="common">Western balsam poplar</name>
    <name type="synonym">Populus balsamifera subsp. trichocarpa</name>
    <dbReference type="NCBI Taxonomy" id="3694"/>
    <lineage>
        <taxon>Eukaryota</taxon>
        <taxon>Viridiplantae</taxon>
        <taxon>Streptophyta</taxon>
        <taxon>Embryophyta</taxon>
        <taxon>Tracheophyta</taxon>
        <taxon>Spermatophyta</taxon>
        <taxon>Magnoliopsida</taxon>
        <taxon>eudicotyledons</taxon>
        <taxon>Gunneridae</taxon>
        <taxon>Pentapetalae</taxon>
        <taxon>rosids</taxon>
        <taxon>fabids</taxon>
        <taxon>Malpighiales</taxon>
        <taxon>Salicaceae</taxon>
        <taxon>Saliceae</taxon>
        <taxon>Populus</taxon>
    </lineage>
</organism>
<reference evidence="3" key="2">
    <citation type="submission" date="2017-07" db="EMBL/GenBank/DDBJ databases">
        <title>WGS assembly of Populus trichocarpa.</title>
        <authorList>
            <person name="Tuskan G."/>
            <person name="Difazio S."/>
            <person name="Jansson S."/>
            <person name="Bohlmann J."/>
            <person name="Grigoriev I."/>
            <person name="Hellsten U."/>
            <person name="Putnam N."/>
            <person name="Ralph S."/>
            <person name="Rombauts S."/>
            <person name="Salamov A."/>
            <person name="Schein J."/>
            <person name="Sterck L."/>
            <person name="Aerts A."/>
            <person name="Bhalerao R."/>
            <person name="Bhalerao R."/>
            <person name="Blaudez D."/>
            <person name="Boerjan W."/>
            <person name="Brun A."/>
            <person name="Brunner A."/>
            <person name="Busov V."/>
            <person name="Campbell M."/>
            <person name="Carlson J."/>
            <person name="Chalot M."/>
            <person name="Chapman J."/>
            <person name="Chen G."/>
            <person name="Cooper D."/>
            <person name="Coutinho P."/>
            <person name="Couturier J."/>
            <person name="Covert S."/>
            <person name="Cronk Q."/>
            <person name="Cunningham R."/>
            <person name="Davis J."/>
            <person name="Degroeve S."/>
            <person name="Dejardin A."/>
            <person name="Depamphilis C."/>
            <person name="Detter J."/>
            <person name="Dirks B."/>
            <person name="Dubchak I."/>
            <person name="Duplessis S."/>
            <person name="Ehlting J."/>
            <person name="Ellis B."/>
            <person name="Gendler K."/>
            <person name="Goodstein D."/>
            <person name="Gribskov M."/>
            <person name="Grimwood J."/>
            <person name="Groover A."/>
            <person name="Gunter L."/>
            <person name="Hamberger B."/>
            <person name="Heinze B."/>
            <person name="Helariutta Y."/>
            <person name="Henrissat B."/>
            <person name="Holligan D."/>
            <person name="Holt R."/>
            <person name="Huang W."/>
            <person name="Islam-Faridi N."/>
            <person name="Jones S."/>
            <person name="Jones-Rhoades M."/>
            <person name="Jorgensen R."/>
            <person name="Joshi C."/>
            <person name="Kangasjarvi J."/>
            <person name="Karlsson J."/>
            <person name="Kelleher C."/>
            <person name="Kirkpatrick R."/>
            <person name="Kirst M."/>
            <person name="Kohler A."/>
            <person name="Kalluri U."/>
            <person name="Larimer F."/>
            <person name="Leebens-Mack J."/>
            <person name="Leple J."/>
            <person name="Locascio P."/>
            <person name="Lou Y."/>
            <person name="Lucas S."/>
            <person name="Martin F."/>
            <person name="Montanini B."/>
            <person name="Napoli C."/>
            <person name="Nelson D."/>
            <person name="Nelson C."/>
            <person name="Nieminen K."/>
            <person name="Nilsson O."/>
            <person name="Pereda V."/>
            <person name="Peter G."/>
            <person name="Philippe R."/>
            <person name="Pilate G."/>
            <person name="Poliakov A."/>
            <person name="Razumovskaya J."/>
            <person name="Richardson P."/>
            <person name="Rinaldi C."/>
            <person name="Ritland K."/>
            <person name="Rouze P."/>
            <person name="Ryaboy D."/>
            <person name="Schmutz J."/>
            <person name="Schrader J."/>
            <person name="Segerman B."/>
            <person name="Shin H."/>
            <person name="Siddiqui A."/>
            <person name="Sterky F."/>
            <person name="Terry A."/>
            <person name="Tsai C."/>
            <person name="Uberbacher E."/>
            <person name="Unneberg P."/>
            <person name="Vahala J."/>
            <person name="Wall K."/>
            <person name="Wessler S."/>
            <person name="Yang G."/>
            <person name="Yin T."/>
            <person name="Douglas C."/>
            <person name="Marra M."/>
            <person name="Sandberg G."/>
            <person name="Van De Peer Y."/>
            <person name="Rokhsar D."/>
        </authorList>
    </citation>
    <scope>NUCLEOTIDE SEQUENCE</scope>
    <source>
        <strain evidence="3">Nisqually-1</strain>
    </source>
</reference>
<dbReference type="AlphaFoldDB" id="A0A2K1R913"/>
<feature type="domain" description="TIR" evidence="2">
    <location>
        <begin position="17"/>
        <end position="166"/>
    </location>
</feature>
<gene>
    <name evidence="3" type="ORF">POPTR_T040100</name>
</gene>
<dbReference type="GO" id="GO:0005634">
    <property type="term" value="C:nucleus"/>
    <property type="evidence" value="ECO:0000318"/>
    <property type="project" value="GO_Central"/>
</dbReference>
<dbReference type="SUPFAM" id="SSF52200">
    <property type="entry name" value="Toll/Interleukin receptor TIR domain"/>
    <property type="match status" value="1"/>
</dbReference>
<evidence type="ECO:0000256" key="1">
    <source>
        <dbReference type="ARBA" id="ARBA00023027"/>
    </source>
</evidence>
<dbReference type="GO" id="GO:0007165">
    <property type="term" value="P:signal transduction"/>
    <property type="evidence" value="ECO:0000318"/>
    <property type="project" value="GO_Central"/>
</dbReference>
<dbReference type="InParanoid" id="A0A2K1R913"/>
<dbReference type="InterPro" id="IPR000157">
    <property type="entry name" value="TIR_dom"/>
</dbReference>
<name>A0A2K1R913_POPTR</name>
<dbReference type="Gene3D" id="3.40.50.10140">
    <property type="entry name" value="Toll/interleukin-1 receptor homology (TIR) domain"/>
    <property type="match status" value="1"/>
</dbReference>
<sequence>MAAAKYQASSSSRFSHCKYRVFLSFRGEDTRKNFTDHLYTALVQAGIHTFRDDDEIGRGENIESELQKAIQQSKIAIIVFSKDYASSRWCLDEIVMIMERRRTADCRVLPVFYDVDPSQVRKQTGSFAAAFVEHEKHFKEEMERVNGWRIALKEVADLAGMVLGDG</sequence>
<dbReference type="FunCoup" id="A0A2K1R913">
    <property type="interactions" value="202"/>
</dbReference>
<dbReference type="FunFam" id="3.40.50.10140:FF:000007">
    <property type="entry name" value="Disease resistance protein (TIR-NBS-LRR class)"/>
    <property type="match status" value="1"/>
</dbReference>
<reference evidence="3" key="1">
    <citation type="journal article" date="2006" name="Science">
        <title>The genome of black cottonwood, Populus trichocarpa (Torr. &amp; Gray).</title>
        <authorList>
            <person name="Tuskan G.A."/>
            <person name="Difazio S."/>
            <person name="Jansson S."/>
            <person name="Bohlmann J."/>
            <person name="Grigoriev I."/>
            <person name="Hellsten U."/>
            <person name="Putnam N."/>
            <person name="Ralph S."/>
            <person name="Rombauts S."/>
            <person name="Salamov A."/>
            <person name="Schein J."/>
            <person name="Sterck L."/>
            <person name="Aerts A."/>
            <person name="Bhalerao R.R."/>
            <person name="Bhalerao R.P."/>
            <person name="Blaudez D."/>
            <person name="Boerjan W."/>
            <person name="Brun A."/>
            <person name="Brunner A."/>
            <person name="Busov V."/>
            <person name="Campbell M."/>
            <person name="Carlson J."/>
            <person name="Chalot M."/>
            <person name="Chapman J."/>
            <person name="Chen G.L."/>
            <person name="Cooper D."/>
            <person name="Coutinho P.M."/>
            <person name="Couturier J."/>
            <person name="Covert S."/>
            <person name="Cronk Q."/>
            <person name="Cunningham R."/>
            <person name="Davis J."/>
            <person name="Degroeve S."/>
            <person name="Dejardin A."/>
            <person name="Depamphilis C."/>
            <person name="Detter J."/>
            <person name="Dirks B."/>
            <person name="Dubchak I."/>
            <person name="Duplessis S."/>
            <person name="Ehlting J."/>
            <person name="Ellis B."/>
            <person name="Gendler K."/>
            <person name="Goodstein D."/>
            <person name="Gribskov M."/>
            <person name="Grimwood J."/>
            <person name="Groover A."/>
            <person name="Gunter L."/>
            <person name="Hamberger B."/>
            <person name="Heinze B."/>
            <person name="Helariutta Y."/>
            <person name="Henrissat B."/>
            <person name="Holligan D."/>
            <person name="Holt R."/>
            <person name="Huang W."/>
            <person name="Islam-Faridi N."/>
            <person name="Jones S."/>
            <person name="Jones-Rhoades M."/>
            <person name="Jorgensen R."/>
            <person name="Joshi C."/>
            <person name="Kangasjarvi J."/>
            <person name="Karlsson J."/>
            <person name="Kelleher C."/>
            <person name="Kirkpatrick R."/>
            <person name="Kirst M."/>
            <person name="Kohler A."/>
            <person name="Kalluri U."/>
            <person name="Larimer F."/>
            <person name="Leebens-Mack J."/>
            <person name="Leple J.C."/>
            <person name="Locascio P."/>
            <person name="Lou Y."/>
            <person name="Lucas S."/>
            <person name="Martin F."/>
            <person name="Montanini B."/>
            <person name="Napoli C."/>
            <person name="Nelson D.R."/>
            <person name="Nelson C."/>
            <person name="Nieminen K."/>
            <person name="Nilsson O."/>
            <person name="Pereda V."/>
            <person name="Peter G."/>
            <person name="Philippe R."/>
            <person name="Pilate G."/>
            <person name="Poliakov A."/>
            <person name="Razumovskaya J."/>
            <person name="Richardson P."/>
            <person name="Rinaldi C."/>
            <person name="Ritland K."/>
            <person name="Rouze P."/>
            <person name="Ryaboy D."/>
            <person name="Schmutz J."/>
            <person name="Schrader J."/>
            <person name="Segerman B."/>
            <person name="Shin H."/>
            <person name="Siddiqui A."/>
            <person name="Sterky F."/>
            <person name="Terry A."/>
            <person name="Tsai C.J."/>
            <person name="Uberbacher E."/>
            <person name="Unneberg P."/>
            <person name="Vahala J."/>
            <person name="Wall K."/>
            <person name="Wessler S."/>
            <person name="Yang G."/>
            <person name="Yin T."/>
            <person name="Douglas C."/>
            <person name="Marra M."/>
            <person name="Sandberg G."/>
            <person name="Van de Peer Y."/>
            <person name="Rokhsar D."/>
        </authorList>
    </citation>
    <scope>NUCLEOTIDE SEQUENCE [LARGE SCALE GENOMIC DNA]</scope>
    <source>
        <strain evidence="3">Nisqually-1</strain>
    </source>
</reference>
<dbReference type="EMBL" id="KZ623356">
    <property type="protein sequence ID" value="PNS23777.1"/>
    <property type="molecule type" value="Genomic_DNA"/>
</dbReference>
<dbReference type="SMART" id="SM00255">
    <property type="entry name" value="TIR"/>
    <property type="match status" value="1"/>
</dbReference>
<evidence type="ECO:0000313" key="3">
    <source>
        <dbReference type="EMBL" id="PNS23777.1"/>
    </source>
</evidence>
<proteinExistence type="predicted"/>
<dbReference type="STRING" id="3694.A0A2K1R913"/>
<keyword evidence="1" id="KW-0520">NAD</keyword>
<dbReference type="PROSITE" id="PS50104">
    <property type="entry name" value="TIR"/>
    <property type="match status" value="1"/>
</dbReference>
<evidence type="ECO:0000259" key="2">
    <source>
        <dbReference type="PROSITE" id="PS50104"/>
    </source>
</evidence>
<protein>
    <recommendedName>
        <fullName evidence="2">TIR domain-containing protein</fullName>
    </recommendedName>
</protein>
<dbReference type="PANTHER" id="PTHR32009:SF154">
    <property type="entry name" value="TIR DOMAIN-CONTAINING PROTEIN"/>
    <property type="match status" value="1"/>
</dbReference>
<dbReference type="PANTHER" id="PTHR32009">
    <property type="entry name" value="TMV RESISTANCE PROTEIN N-LIKE"/>
    <property type="match status" value="1"/>
</dbReference>
<dbReference type="InterPro" id="IPR035897">
    <property type="entry name" value="Toll_tir_struct_dom_sf"/>
</dbReference>
<dbReference type="Pfam" id="PF01582">
    <property type="entry name" value="TIR"/>
    <property type="match status" value="1"/>
</dbReference>